<name>A0A1G2P0E0_9BACT</name>
<proteinExistence type="predicted"/>
<organism evidence="1 2">
    <name type="scientific">Candidatus Taylorbacteria bacterium RIFCSPLOWO2_02_FULL_46_40</name>
    <dbReference type="NCBI Taxonomy" id="1802329"/>
    <lineage>
        <taxon>Bacteria</taxon>
        <taxon>Candidatus Tayloriibacteriota</taxon>
    </lineage>
</organism>
<comment type="caution">
    <text evidence="1">The sequence shown here is derived from an EMBL/GenBank/DDBJ whole genome shotgun (WGS) entry which is preliminary data.</text>
</comment>
<dbReference type="EMBL" id="MHSH01000018">
    <property type="protein sequence ID" value="OHA41790.1"/>
    <property type="molecule type" value="Genomic_DNA"/>
</dbReference>
<reference evidence="1 2" key="1">
    <citation type="journal article" date="2016" name="Nat. Commun.">
        <title>Thousands of microbial genomes shed light on interconnected biogeochemical processes in an aquifer system.</title>
        <authorList>
            <person name="Anantharaman K."/>
            <person name="Brown C.T."/>
            <person name="Hug L.A."/>
            <person name="Sharon I."/>
            <person name="Castelle C.J."/>
            <person name="Probst A.J."/>
            <person name="Thomas B.C."/>
            <person name="Singh A."/>
            <person name="Wilkins M.J."/>
            <person name="Karaoz U."/>
            <person name="Brodie E.L."/>
            <person name="Williams K.H."/>
            <person name="Hubbard S.S."/>
            <person name="Banfield J.F."/>
        </authorList>
    </citation>
    <scope>NUCLEOTIDE SEQUENCE [LARGE SCALE GENOMIC DNA]</scope>
</reference>
<gene>
    <name evidence="1" type="ORF">A3H68_00295</name>
</gene>
<evidence type="ECO:0000313" key="1">
    <source>
        <dbReference type="EMBL" id="OHA41790.1"/>
    </source>
</evidence>
<sequence length="84" mass="9517">MLISDRISWFKGGVRRPWTIHERSLYFSTKFEYDGSIPKTGGKEGGRGKYQPGRENSVIQATQVNSSEKLPDIRATLARRGVFV</sequence>
<protein>
    <submittedName>
        <fullName evidence="1">Uncharacterized protein</fullName>
    </submittedName>
</protein>
<dbReference type="Proteomes" id="UP000176429">
    <property type="component" value="Unassembled WGS sequence"/>
</dbReference>
<accession>A0A1G2P0E0</accession>
<dbReference type="AlphaFoldDB" id="A0A1G2P0E0"/>
<evidence type="ECO:0000313" key="2">
    <source>
        <dbReference type="Proteomes" id="UP000176429"/>
    </source>
</evidence>